<reference evidence="1 2" key="1">
    <citation type="submission" date="2016-10" db="EMBL/GenBank/DDBJ databases">
        <authorList>
            <person name="de Groot N.N."/>
        </authorList>
    </citation>
    <scope>NUCLEOTIDE SEQUENCE [LARGE SCALE GENOMIC DNA]</scope>
    <source>
        <strain evidence="1 2">VTM2R47</strain>
    </source>
</reference>
<gene>
    <name evidence="1" type="ORF">SAMN04487840_12223</name>
</gene>
<dbReference type="Proteomes" id="UP000182712">
    <property type="component" value="Unassembled WGS sequence"/>
</dbReference>
<dbReference type="AlphaFoldDB" id="A0A1H9VEU0"/>
<proteinExistence type="predicted"/>
<protein>
    <submittedName>
        <fullName evidence="1">Transposase and inactivated derivatives</fullName>
    </submittedName>
</protein>
<evidence type="ECO:0000313" key="2">
    <source>
        <dbReference type="Proteomes" id="UP000182712"/>
    </source>
</evidence>
<evidence type="ECO:0000313" key="1">
    <source>
        <dbReference type="EMBL" id="SES20071.1"/>
    </source>
</evidence>
<accession>A0A1H9VEU0</accession>
<dbReference type="InterPro" id="IPR052057">
    <property type="entry name" value="IS150/IS1296_orfA-like"/>
</dbReference>
<dbReference type="PANTHER" id="PTHR33795">
    <property type="entry name" value="INSERTION ELEMENT IS150 PROTEIN INSJ"/>
    <property type="match status" value="1"/>
</dbReference>
<dbReference type="PANTHER" id="PTHR33795:SF1">
    <property type="entry name" value="INSERTION ELEMENT IS150 PROTEIN INSJ"/>
    <property type="match status" value="1"/>
</dbReference>
<organism evidence="1 2">
    <name type="scientific">Streptococcus gallolyticus</name>
    <dbReference type="NCBI Taxonomy" id="315405"/>
    <lineage>
        <taxon>Bacteria</taxon>
        <taxon>Bacillati</taxon>
        <taxon>Bacillota</taxon>
        <taxon>Bacilli</taxon>
        <taxon>Lactobacillales</taxon>
        <taxon>Streptococcaceae</taxon>
        <taxon>Streptococcus</taxon>
    </lineage>
</organism>
<name>A0A1H9VEU0_9STRE</name>
<dbReference type="SUPFAM" id="SSF48295">
    <property type="entry name" value="TrpR-like"/>
    <property type="match status" value="1"/>
</dbReference>
<dbReference type="GO" id="GO:0043565">
    <property type="term" value="F:sequence-specific DNA binding"/>
    <property type="evidence" value="ECO:0007669"/>
    <property type="project" value="InterPro"/>
</dbReference>
<dbReference type="EMBL" id="FOGM01000022">
    <property type="protein sequence ID" value="SES20071.1"/>
    <property type="molecule type" value="Genomic_DNA"/>
</dbReference>
<dbReference type="InterPro" id="IPR010921">
    <property type="entry name" value="Trp_repressor/repl_initiator"/>
</dbReference>
<sequence length="112" mass="13095">MRKSGVTWSQIHDQFGVNTNNLRYMFRLIEHHGIEIIKKTTNRHYPPELKQEIIDKVLIEGYSQGSVSIDYALPNMGTLPNWIAQYKQNGYIIVEKQRGRPTMGRKPKKKPE</sequence>